<reference evidence="1 2" key="1">
    <citation type="submission" date="2018-05" db="EMBL/GenBank/DDBJ databases">
        <title>Genomic Encyclopedia of Type Strains, Phase IV (KMG-IV): sequencing the most valuable type-strain genomes for metagenomic binning, comparative biology and taxonomic classification.</title>
        <authorList>
            <person name="Goeker M."/>
        </authorList>
    </citation>
    <scope>NUCLEOTIDE SEQUENCE [LARGE SCALE GENOMIC DNA]</scope>
    <source>
        <strain evidence="1 2">DSM 103371</strain>
    </source>
</reference>
<dbReference type="SUPFAM" id="SSF53254">
    <property type="entry name" value="Phosphoglycerate mutase-like"/>
    <property type="match status" value="1"/>
</dbReference>
<keyword evidence="2" id="KW-1185">Reference proteome</keyword>
<dbReference type="KEGG" id="salo:EF888_04685"/>
<proteinExistence type="predicted"/>
<dbReference type="Gene3D" id="3.40.50.1240">
    <property type="entry name" value="Phosphoglycerate mutase-like"/>
    <property type="match status" value="1"/>
</dbReference>
<comment type="caution">
    <text evidence="1">The sequence shown here is derived from an EMBL/GenBank/DDBJ whole genome shotgun (WGS) entry which is preliminary data.</text>
</comment>
<gene>
    <name evidence="1" type="ORF">C8D95_101649</name>
</gene>
<dbReference type="InterPro" id="IPR013078">
    <property type="entry name" value="His_Pase_superF_clade-1"/>
</dbReference>
<dbReference type="Proteomes" id="UP000245390">
    <property type="component" value="Unassembled WGS sequence"/>
</dbReference>
<sequence length="189" mass="20495">MRARLIFVTHPQVTVDPLTAITGWALSETGRRRADIFARSSTLDDMTALWSSGETKALETAAIIGEHRRCPVQVIADLGENDRSSTGYLPPADFEAAADRFFAAPSESFRGWETARAAQARVIAALSRIVQDHEGGDLVIVSHGAVGTLLRCLLAGLPIDRRHDQPGQGHYWTATLPDLADPTGWQPIA</sequence>
<dbReference type="InterPro" id="IPR029033">
    <property type="entry name" value="His_PPase_superfam"/>
</dbReference>
<dbReference type="OrthoDB" id="34197at2"/>
<name>A0A316GE35_9RHOB</name>
<dbReference type="AlphaFoldDB" id="A0A316GE35"/>
<protein>
    <submittedName>
        <fullName evidence="1">Broad specificity phosphatase PhoE</fullName>
    </submittedName>
</protein>
<organism evidence="1 2">
    <name type="scientific">Silicimonas algicola</name>
    <dbReference type="NCBI Taxonomy" id="1826607"/>
    <lineage>
        <taxon>Bacteria</taxon>
        <taxon>Pseudomonadati</taxon>
        <taxon>Pseudomonadota</taxon>
        <taxon>Alphaproteobacteria</taxon>
        <taxon>Rhodobacterales</taxon>
        <taxon>Paracoccaceae</taxon>
    </lineage>
</organism>
<dbReference type="RefSeq" id="WP_109757679.1">
    <property type="nucleotide sequence ID" value="NZ_CP034588.1"/>
</dbReference>
<accession>A0A316GE35</accession>
<evidence type="ECO:0000313" key="2">
    <source>
        <dbReference type="Proteomes" id="UP000245390"/>
    </source>
</evidence>
<dbReference type="Pfam" id="PF00300">
    <property type="entry name" value="His_Phos_1"/>
    <property type="match status" value="1"/>
</dbReference>
<dbReference type="CDD" id="cd07067">
    <property type="entry name" value="HP_PGM_like"/>
    <property type="match status" value="1"/>
</dbReference>
<dbReference type="EMBL" id="QGGV01000001">
    <property type="protein sequence ID" value="PWK58833.1"/>
    <property type="molecule type" value="Genomic_DNA"/>
</dbReference>
<evidence type="ECO:0000313" key="1">
    <source>
        <dbReference type="EMBL" id="PWK58833.1"/>
    </source>
</evidence>